<dbReference type="OrthoDB" id="421289at2759"/>
<dbReference type="Proteomes" id="UP000649617">
    <property type="component" value="Unassembled WGS sequence"/>
</dbReference>
<evidence type="ECO:0000313" key="3">
    <source>
        <dbReference type="Proteomes" id="UP000649617"/>
    </source>
</evidence>
<evidence type="ECO:0000259" key="1">
    <source>
        <dbReference type="Pfam" id="PF04577"/>
    </source>
</evidence>
<evidence type="ECO:0000313" key="2">
    <source>
        <dbReference type="EMBL" id="CAE7258789.1"/>
    </source>
</evidence>
<dbReference type="AlphaFoldDB" id="A0A812M5M9"/>
<dbReference type="Pfam" id="PF04577">
    <property type="entry name" value="Glyco_transf_61"/>
    <property type="match status" value="1"/>
</dbReference>
<proteinExistence type="predicted"/>
<feature type="non-terminal residue" evidence="2">
    <location>
        <position position="208"/>
    </location>
</feature>
<protein>
    <recommendedName>
        <fullName evidence="1">Glycosyltransferase 61 catalytic domain-containing protein</fullName>
    </recommendedName>
</protein>
<keyword evidence="3" id="KW-1185">Reference proteome</keyword>
<sequence>EGQLLLLDPPHWMKRPEKLRVAALYAPLRAFLARTKPMHPVDKVVAYERVVGTTSTGRLLEKAQFKRLLELASEALRAVGKASDSIVVYSGKQRNSLEMMSFEQQYRLFNSAYLLFGPHGAGMANSLWMQTADCVQRPAVIEFICSTDTSNVRGCYVYQGTQKLIRPQSFWRLFGGAYWVRYYHVWMLRLNDRNGDVASVDEDGFNMS</sequence>
<accession>A0A812M5M9</accession>
<dbReference type="InterPro" id="IPR049625">
    <property type="entry name" value="Glyco_transf_61_cat"/>
</dbReference>
<dbReference type="EMBL" id="CAJNIZ010007544">
    <property type="protein sequence ID" value="CAE7258789.1"/>
    <property type="molecule type" value="Genomic_DNA"/>
</dbReference>
<reference evidence="2" key="1">
    <citation type="submission" date="2021-02" db="EMBL/GenBank/DDBJ databases">
        <authorList>
            <person name="Dougan E. K."/>
            <person name="Rhodes N."/>
            <person name="Thang M."/>
            <person name="Chan C."/>
        </authorList>
    </citation>
    <scope>NUCLEOTIDE SEQUENCE</scope>
</reference>
<feature type="domain" description="Glycosyltransferase 61 catalytic" evidence="1">
    <location>
        <begin position="97"/>
        <end position="132"/>
    </location>
</feature>
<comment type="caution">
    <text evidence="2">The sequence shown here is derived from an EMBL/GenBank/DDBJ whole genome shotgun (WGS) entry which is preliminary data.</text>
</comment>
<organism evidence="2 3">
    <name type="scientific">Symbiodinium pilosum</name>
    <name type="common">Dinoflagellate</name>
    <dbReference type="NCBI Taxonomy" id="2952"/>
    <lineage>
        <taxon>Eukaryota</taxon>
        <taxon>Sar</taxon>
        <taxon>Alveolata</taxon>
        <taxon>Dinophyceae</taxon>
        <taxon>Suessiales</taxon>
        <taxon>Symbiodiniaceae</taxon>
        <taxon>Symbiodinium</taxon>
    </lineage>
</organism>
<dbReference type="GO" id="GO:0016757">
    <property type="term" value="F:glycosyltransferase activity"/>
    <property type="evidence" value="ECO:0007669"/>
    <property type="project" value="InterPro"/>
</dbReference>
<name>A0A812M5M9_SYMPI</name>
<gene>
    <name evidence="2" type="ORF">SPIL2461_LOCUS5351</name>
</gene>
<feature type="non-terminal residue" evidence="2">
    <location>
        <position position="1"/>
    </location>
</feature>